<keyword evidence="3" id="KW-1185">Reference proteome</keyword>
<protein>
    <submittedName>
        <fullName evidence="2">Uncharacterized protein</fullName>
    </submittedName>
</protein>
<feature type="region of interest" description="Disordered" evidence="1">
    <location>
        <begin position="125"/>
        <end position="150"/>
    </location>
</feature>
<dbReference type="EMBL" id="BLZA01000017">
    <property type="protein sequence ID" value="GHJ85951.1"/>
    <property type="molecule type" value="Genomic_DNA"/>
</dbReference>
<name>A0A8H3TR79_9TREE</name>
<feature type="region of interest" description="Disordered" evidence="1">
    <location>
        <begin position="1"/>
        <end position="45"/>
    </location>
</feature>
<gene>
    <name evidence="2" type="ORF">NliqN6_2353</name>
</gene>
<dbReference type="Proteomes" id="UP000620104">
    <property type="component" value="Unassembled WGS sequence"/>
</dbReference>
<reference evidence="2" key="1">
    <citation type="submission" date="2020-07" db="EMBL/GenBank/DDBJ databases">
        <title>Draft Genome Sequence of a Deep-Sea Yeast, Naganishia (Cryptococcus) liquefaciens strain N6.</title>
        <authorList>
            <person name="Han Y.W."/>
            <person name="Kajitani R."/>
            <person name="Morimoto H."/>
            <person name="Parhat M."/>
            <person name="Tsubouchi H."/>
            <person name="Bakenova O."/>
            <person name="Ogata M."/>
            <person name="Argunhan B."/>
            <person name="Aoki R."/>
            <person name="Kajiwara S."/>
            <person name="Itoh T."/>
            <person name="Iwasaki H."/>
        </authorList>
    </citation>
    <scope>NUCLEOTIDE SEQUENCE</scope>
    <source>
        <strain evidence="2">N6</strain>
    </source>
</reference>
<evidence type="ECO:0000256" key="1">
    <source>
        <dbReference type="SAM" id="MobiDB-lite"/>
    </source>
</evidence>
<comment type="caution">
    <text evidence="2">The sequence shown here is derived from an EMBL/GenBank/DDBJ whole genome shotgun (WGS) entry which is preliminary data.</text>
</comment>
<organism evidence="2 3">
    <name type="scientific">Naganishia liquefaciens</name>
    <dbReference type="NCBI Taxonomy" id="104408"/>
    <lineage>
        <taxon>Eukaryota</taxon>
        <taxon>Fungi</taxon>
        <taxon>Dikarya</taxon>
        <taxon>Basidiomycota</taxon>
        <taxon>Agaricomycotina</taxon>
        <taxon>Tremellomycetes</taxon>
        <taxon>Filobasidiales</taxon>
        <taxon>Filobasidiaceae</taxon>
        <taxon>Naganishia</taxon>
    </lineage>
</organism>
<sequence length="150" mass="16398">MALTTPKCHPLNWRVDPDPNPWNAGSEAGGGANEEEQQLLDNPVRARIERTRGVDSDGNEVESEFTVFLWLDATDGDWHQVTQQGRLPQESIDSLVTRSNNYLGDGSTSLQLEGALSTWLGELAEPESEGTLEERGSSEYPPDSAGEGTR</sequence>
<evidence type="ECO:0000313" key="3">
    <source>
        <dbReference type="Proteomes" id="UP000620104"/>
    </source>
</evidence>
<evidence type="ECO:0000313" key="2">
    <source>
        <dbReference type="EMBL" id="GHJ85951.1"/>
    </source>
</evidence>
<accession>A0A8H3TR79</accession>
<dbReference type="AlphaFoldDB" id="A0A8H3TR79"/>
<proteinExistence type="predicted"/>